<dbReference type="GeneID" id="34522444"/>
<organism evidence="3 4">
    <name type="scientific">Kuraishia capsulata CBS 1993</name>
    <dbReference type="NCBI Taxonomy" id="1382522"/>
    <lineage>
        <taxon>Eukaryota</taxon>
        <taxon>Fungi</taxon>
        <taxon>Dikarya</taxon>
        <taxon>Ascomycota</taxon>
        <taxon>Saccharomycotina</taxon>
        <taxon>Pichiomycetes</taxon>
        <taxon>Pichiales</taxon>
        <taxon>Pichiaceae</taxon>
        <taxon>Kuraishia</taxon>
    </lineage>
</organism>
<reference evidence="3" key="1">
    <citation type="submission" date="2013-12" db="EMBL/GenBank/DDBJ databases">
        <authorList>
            <person name="Genoscope - CEA"/>
        </authorList>
    </citation>
    <scope>NUCLEOTIDE SEQUENCE</scope>
    <source>
        <strain evidence="3">CBS 1993</strain>
    </source>
</reference>
<dbReference type="GO" id="GO:0003723">
    <property type="term" value="F:RNA binding"/>
    <property type="evidence" value="ECO:0007669"/>
    <property type="project" value="UniProtKB-UniRule"/>
</dbReference>
<reference evidence="3" key="2">
    <citation type="submission" date="2014-02" db="EMBL/GenBank/DDBJ databases">
        <title>Complete DNA sequence of /Kuraishia capsulata/ illustrates novel genomic features among budding yeasts (/Saccharomycotina/).</title>
        <authorList>
            <person name="Morales L."/>
            <person name="Noel B."/>
            <person name="Porcel B."/>
            <person name="Marcet-Houben M."/>
            <person name="Hullo M-F."/>
            <person name="Sacerdot C."/>
            <person name="Tekaia F."/>
            <person name="Leh-Louis V."/>
            <person name="Despons L."/>
            <person name="Khanna V."/>
            <person name="Aury J-M."/>
            <person name="Barbe V."/>
            <person name="Couloux A."/>
            <person name="Labadie K."/>
            <person name="Pelletier E."/>
            <person name="Souciet J-L."/>
            <person name="Boekhout T."/>
            <person name="Gabaldon T."/>
            <person name="Wincker P."/>
            <person name="Dujon B."/>
        </authorList>
    </citation>
    <scope>NUCLEOTIDE SEQUENCE</scope>
    <source>
        <strain evidence="3">CBS 1993</strain>
    </source>
</reference>
<dbReference type="SUPFAM" id="SSF54791">
    <property type="entry name" value="Eukaryotic type KH-domain (KH-domain type I)"/>
    <property type="match status" value="1"/>
</dbReference>
<dbReference type="HOGENOM" id="CLU_969988_0_0_1"/>
<evidence type="ECO:0000259" key="2">
    <source>
        <dbReference type="Pfam" id="PF00013"/>
    </source>
</evidence>
<gene>
    <name evidence="3" type="ORF">KUCA_T00005054001</name>
</gene>
<evidence type="ECO:0000313" key="3">
    <source>
        <dbReference type="EMBL" id="CDK29067.1"/>
    </source>
</evidence>
<dbReference type="RefSeq" id="XP_022461056.1">
    <property type="nucleotide sequence ID" value="XM_022606200.1"/>
</dbReference>
<protein>
    <recommendedName>
        <fullName evidence="2">K Homology domain-containing protein</fullName>
    </recommendedName>
</protein>
<dbReference type="Pfam" id="PF00013">
    <property type="entry name" value="KH_1"/>
    <property type="match status" value="1"/>
</dbReference>
<feature type="domain" description="K Homology" evidence="2">
    <location>
        <begin position="213"/>
        <end position="273"/>
    </location>
</feature>
<dbReference type="Gene3D" id="3.30.1370.10">
    <property type="entry name" value="K Homology domain, type 1"/>
    <property type="match status" value="1"/>
</dbReference>
<keyword evidence="1" id="KW-0694">RNA-binding</keyword>
<dbReference type="InterPro" id="IPR004088">
    <property type="entry name" value="KH_dom_type_1"/>
</dbReference>
<name>W6MUA9_9ASCO</name>
<keyword evidence="4" id="KW-1185">Reference proteome</keyword>
<evidence type="ECO:0000313" key="4">
    <source>
        <dbReference type="Proteomes" id="UP000019384"/>
    </source>
</evidence>
<dbReference type="AlphaFoldDB" id="W6MUA9"/>
<accession>W6MUA9</accession>
<proteinExistence type="predicted"/>
<dbReference type="PROSITE" id="PS50084">
    <property type="entry name" value="KH_TYPE_1"/>
    <property type="match status" value="1"/>
</dbReference>
<dbReference type="EMBL" id="HG793130">
    <property type="protein sequence ID" value="CDK29067.1"/>
    <property type="molecule type" value="Genomic_DNA"/>
</dbReference>
<sequence length="287" mass="32659">MYQAFLVETKNDFEPSGSVELEEFYVVTNYNKALEFVDGLRADSNMLIRDIEPQDRPQKARVFLILESTCDLSTDCLVRVYSNSSWLSEELLKRIVTVSKTGQYSLKFLVQRGKFYSLRGDSSISFKKSPPIPGISGVACHVQSTCFQSIQDFVRFAGTSPFLEPLEKMIQLQAPHRTRYELHRPKSPTEDLIPNPPDEQIIHKTVELSMPAITRIIGIKGKNINFIRKSSQAHVKVCNIERAIRLALPRAVITQQLLLTGTQPQVKMAEKHIFKILNSYRSGSQLR</sequence>
<dbReference type="Proteomes" id="UP000019384">
    <property type="component" value="Unassembled WGS sequence"/>
</dbReference>
<dbReference type="InterPro" id="IPR036612">
    <property type="entry name" value="KH_dom_type_1_sf"/>
</dbReference>
<evidence type="ECO:0000256" key="1">
    <source>
        <dbReference type="PROSITE-ProRule" id="PRU00117"/>
    </source>
</evidence>